<dbReference type="OrthoDB" id="49617at2759"/>
<reference evidence="3 4" key="1">
    <citation type="journal article" date="2015" name="Plant Cell">
        <title>Oil accumulation by the oleaginous diatom Fistulifera solaris as revealed by the genome and transcriptome.</title>
        <authorList>
            <person name="Tanaka T."/>
            <person name="Maeda Y."/>
            <person name="Veluchamy A."/>
            <person name="Tanaka M."/>
            <person name="Abida H."/>
            <person name="Marechal E."/>
            <person name="Bowler C."/>
            <person name="Muto M."/>
            <person name="Sunaga Y."/>
            <person name="Tanaka M."/>
            <person name="Yoshino T."/>
            <person name="Taniguchi T."/>
            <person name="Fukuda Y."/>
            <person name="Nemoto M."/>
            <person name="Matsumoto M."/>
            <person name="Wong P.S."/>
            <person name="Aburatani S."/>
            <person name="Fujibuchi W."/>
        </authorList>
    </citation>
    <scope>NUCLEOTIDE SEQUENCE [LARGE SCALE GENOMIC DNA]</scope>
    <source>
        <strain evidence="3 4">JPCC DA0580</strain>
    </source>
</reference>
<name>A0A1Z5JEP4_FISSO</name>
<keyword evidence="4" id="KW-1185">Reference proteome</keyword>
<evidence type="ECO:0000256" key="1">
    <source>
        <dbReference type="SAM" id="MobiDB-lite"/>
    </source>
</evidence>
<accession>A0A1Z5JEP4</accession>
<proteinExistence type="predicted"/>
<dbReference type="Proteomes" id="UP000198406">
    <property type="component" value="Unassembled WGS sequence"/>
</dbReference>
<feature type="transmembrane region" description="Helical" evidence="2">
    <location>
        <begin position="52"/>
        <end position="71"/>
    </location>
</feature>
<evidence type="ECO:0008006" key="5">
    <source>
        <dbReference type="Google" id="ProtNLM"/>
    </source>
</evidence>
<keyword evidence="2" id="KW-1133">Transmembrane helix</keyword>
<evidence type="ECO:0000313" key="4">
    <source>
        <dbReference type="Proteomes" id="UP000198406"/>
    </source>
</evidence>
<feature type="transmembrane region" description="Helical" evidence="2">
    <location>
        <begin position="117"/>
        <end position="138"/>
    </location>
</feature>
<evidence type="ECO:0000313" key="3">
    <source>
        <dbReference type="EMBL" id="GAX12473.1"/>
    </source>
</evidence>
<feature type="region of interest" description="Disordered" evidence="1">
    <location>
        <begin position="225"/>
        <end position="253"/>
    </location>
</feature>
<feature type="compositionally biased region" description="Polar residues" evidence="1">
    <location>
        <begin position="244"/>
        <end position="253"/>
    </location>
</feature>
<evidence type="ECO:0000256" key="2">
    <source>
        <dbReference type="SAM" id="Phobius"/>
    </source>
</evidence>
<dbReference type="InParanoid" id="A0A1Z5JEP4"/>
<feature type="region of interest" description="Disordered" evidence="1">
    <location>
        <begin position="305"/>
        <end position="351"/>
    </location>
</feature>
<dbReference type="EMBL" id="BDSP01000052">
    <property type="protein sequence ID" value="GAX12473.1"/>
    <property type="molecule type" value="Genomic_DNA"/>
</dbReference>
<comment type="caution">
    <text evidence="3">The sequence shown here is derived from an EMBL/GenBank/DDBJ whole genome shotgun (WGS) entry which is preliminary data.</text>
</comment>
<keyword evidence="2" id="KW-0472">Membrane</keyword>
<feature type="compositionally biased region" description="Polar residues" evidence="1">
    <location>
        <begin position="327"/>
        <end position="351"/>
    </location>
</feature>
<sequence length="351" mass="41065">MTDDENDNNLSPWDIAAASPVATRLIQNNNETRIPSHYFCCSRRNIQKTLQLWICFDICLTVGLLSCLWLEPKRHRSFDWVAGVAAALLGLRSVWSCCGFSTDWVCERSTLLWSARISWILIVVASGGAILFLTVAHAPPPYGHDATRRIALQVWLWMIAIMELIRFFLLRHYYRFQVQRDRDDLQRSLLDHEASLRRRPWWWEGHENISRHDIREPFLPDGLEWTRENPPNHHHHHHQHETSFHTTRQPQMGESSSSWWDSVFFWRGGGDSQHDLRDEGSVDFVSVQDEWASRSEQDPYWWSRDETEAQQPEPAHHKTKLSILPTWIQTTSSSSDPPKLQRNNSHSSSDE</sequence>
<organism evidence="3 4">
    <name type="scientific">Fistulifera solaris</name>
    <name type="common">Oleaginous diatom</name>
    <dbReference type="NCBI Taxonomy" id="1519565"/>
    <lineage>
        <taxon>Eukaryota</taxon>
        <taxon>Sar</taxon>
        <taxon>Stramenopiles</taxon>
        <taxon>Ochrophyta</taxon>
        <taxon>Bacillariophyta</taxon>
        <taxon>Bacillariophyceae</taxon>
        <taxon>Bacillariophycidae</taxon>
        <taxon>Naviculales</taxon>
        <taxon>Naviculaceae</taxon>
        <taxon>Fistulifera</taxon>
    </lineage>
</organism>
<gene>
    <name evidence="3" type="ORF">FisN_24Hh047</name>
</gene>
<dbReference type="AlphaFoldDB" id="A0A1Z5JEP4"/>
<feature type="transmembrane region" description="Helical" evidence="2">
    <location>
        <begin position="150"/>
        <end position="170"/>
    </location>
</feature>
<protein>
    <recommendedName>
        <fullName evidence="5">Transmembrane protein</fullName>
    </recommendedName>
</protein>
<keyword evidence="2" id="KW-0812">Transmembrane</keyword>
<feature type="transmembrane region" description="Helical" evidence="2">
    <location>
        <begin position="83"/>
        <end position="105"/>
    </location>
</feature>